<dbReference type="AlphaFoldDB" id="A0A1H7LMK3"/>
<feature type="compositionally biased region" description="Basic and acidic residues" evidence="1">
    <location>
        <begin position="30"/>
        <end position="61"/>
    </location>
</feature>
<feature type="transmembrane region" description="Helical" evidence="2">
    <location>
        <begin position="6"/>
        <end position="24"/>
    </location>
</feature>
<evidence type="ECO:0000313" key="3">
    <source>
        <dbReference type="EMBL" id="SEL00232.1"/>
    </source>
</evidence>
<feature type="region of interest" description="Disordered" evidence="1">
    <location>
        <begin position="22"/>
        <end position="61"/>
    </location>
</feature>
<organism evidence="3 4">
    <name type="scientific">Jannaschia helgolandensis</name>
    <dbReference type="NCBI Taxonomy" id="188906"/>
    <lineage>
        <taxon>Bacteria</taxon>
        <taxon>Pseudomonadati</taxon>
        <taxon>Pseudomonadota</taxon>
        <taxon>Alphaproteobacteria</taxon>
        <taxon>Rhodobacterales</taxon>
        <taxon>Roseobacteraceae</taxon>
        <taxon>Jannaschia</taxon>
    </lineage>
</organism>
<gene>
    <name evidence="3" type="ORF">SAMN04488526_1773</name>
</gene>
<dbReference type="Proteomes" id="UP000199283">
    <property type="component" value="Unassembled WGS sequence"/>
</dbReference>
<evidence type="ECO:0000313" key="4">
    <source>
        <dbReference type="Proteomes" id="UP000199283"/>
    </source>
</evidence>
<sequence>MQWVAENWLLLAVGGGMIAMHLFGHGHGHKGGDKSTHPGPTEKSEASGMEKTDQSDERRHQ</sequence>
<protein>
    <recommendedName>
        <fullName evidence="5">DUF2933 domain-containing protein</fullName>
    </recommendedName>
</protein>
<keyword evidence="2" id="KW-1133">Transmembrane helix</keyword>
<name>A0A1H7LMK3_9RHOB</name>
<evidence type="ECO:0000256" key="2">
    <source>
        <dbReference type="SAM" id="Phobius"/>
    </source>
</evidence>
<evidence type="ECO:0008006" key="5">
    <source>
        <dbReference type="Google" id="ProtNLM"/>
    </source>
</evidence>
<evidence type="ECO:0000256" key="1">
    <source>
        <dbReference type="SAM" id="MobiDB-lite"/>
    </source>
</evidence>
<proteinExistence type="predicted"/>
<dbReference type="RefSeq" id="WP_092761883.1">
    <property type="nucleotide sequence ID" value="NZ_FNZQ01000002.1"/>
</dbReference>
<keyword evidence="2" id="KW-0472">Membrane</keyword>
<reference evidence="3 4" key="1">
    <citation type="submission" date="2016-10" db="EMBL/GenBank/DDBJ databases">
        <authorList>
            <person name="de Groot N.N."/>
        </authorList>
    </citation>
    <scope>NUCLEOTIDE SEQUENCE [LARGE SCALE GENOMIC DNA]</scope>
    <source>
        <strain evidence="3 4">DSM 14858</strain>
    </source>
</reference>
<keyword evidence="2" id="KW-0812">Transmembrane</keyword>
<accession>A0A1H7LMK3</accession>
<keyword evidence="4" id="KW-1185">Reference proteome</keyword>
<dbReference type="EMBL" id="FNZQ01000002">
    <property type="protein sequence ID" value="SEL00232.1"/>
    <property type="molecule type" value="Genomic_DNA"/>
</dbReference>
<dbReference type="STRING" id="188906.SAMN04488526_1773"/>